<dbReference type="EnsemblProtists" id="EKX49225">
    <property type="protein sequence ID" value="EKX49225"/>
    <property type="gene ID" value="GUITHDRAFT_175418"/>
</dbReference>
<dbReference type="Pfam" id="PF00025">
    <property type="entry name" value="Arf"/>
    <property type="match status" value="1"/>
</dbReference>
<keyword evidence="6" id="KW-0460">Magnesium</keyword>
<dbReference type="InterPro" id="IPR006689">
    <property type="entry name" value="Small_GTPase_ARF/SAR"/>
</dbReference>
<comment type="subcellular location">
    <subcellularLocation>
        <location evidence="1">Plastid</location>
        <location evidence="1">Chloroplast</location>
    </subcellularLocation>
</comment>
<keyword evidence="9" id="KW-1185">Reference proteome</keyword>
<accession>L1JM32</accession>
<dbReference type="PRINTS" id="PR00328">
    <property type="entry name" value="SAR1GTPBP"/>
</dbReference>
<evidence type="ECO:0000256" key="6">
    <source>
        <dbReference type="PIRSR" id="PIRSR606689-2"/>
    </source>
</evidence>
<evidence type="ECO:0000313" key="8">
    <source>
        <dbReference type="EnsemblProtists" id="EKX49225"/>
    </source>
</evidence>
<evidence type="ECO:0000256" key="3">
    <source>
        <dbReference type="ARBA" id="ARBA00022741"/>
    </source>
</evidence>
<dbReference type="Proteomes" id="UP000011087">
    <property type="component" value="Unassembled WGS sequence"/>
</dbReference>
<reference evidence="7 9" key="1">
    <citation type="journal article" date="2012" name="Nature">
        <title>Algal genomes reveal evolutionary mosaicism and the fate of nucleomorphs.</title>
        <authorList>
            <consortium name="DOE Joint Genome Institute"/>
            <person name="Curtis B.A."/>
            <person name="Tanifuji G."/>
            <person name="Burki F."/>
            <person name="Gruber A."/>
            <person name="Irimia M."/>
            <person name="Maruyama S."/>
            <person name="Arias M.C."/>
            <person name="Ball S.G."/>
            <person name="Gile G.H."/>
            <person name="Hirakawa Y."/>
            <person name="Hopkins J.F."/>
            <person name="Kuo A."/>
            <person name="Rensing S.A."/>
            <person name="Schmutz J."/>
            <person name="Symeonidi A."/>
            <person name="Elias M."/>
            <person name="Eveleigh R.J."/>
            <person name="Herman E.K."/>
            <person name="Klute M.J."/>
            <person name="Nakayama T."/>
            <person name="Obornik M."/>
            <person name="Reyes-Prieto A."/>
            <person name="Armbrust E.V."/>
            <person name="Aves S.J."/>
            <person name="Beiko R.G."/>
            <person name="Coutinho P."/>
            <person name="Dacks J.B."/>
            <person name="Durnford D.G."/>
            <person name="Fast N.M."/>
            <person name="Green B.R."/>
            <person name="Grisdale C.J."/>
            <person name="Hempel F."/>
            <person name="Henrissat B."/>
            <person name="Hoppner M.P."/>
            <person name="Ishida K."/>
            <person name="Kim E."/>
            <person name="Koreny L."/>
            <person name="Kroth P.G."/>
            <person name="Liu Y."/>
            <person name="Malik S.B."/>
            <person name="Maier U.G."/>
            <person name="McRose D."/>
            <person name="Mock T."/>
            <person name="Neilson J.A."/>
            <person name="Onodera N.T."/>
            <person name="Poole A.M."/>
            <person name="Pritham E.J."/>
            <person name="Richards T.A."/>
            <person name="Rocap G."/>
            <person name="Roy S.W."/>
            <person name="Sarai C."/>
            <person name="Schaack S."/>
            <person name="Shirato S."/>
            <person name="Slamovits C.H."/>
            <person name="Spencer D.F."/>
            <person name="Suzuki S."/>
            <person name="Worden A.Z."/>
            <person name="Zauner S."/>
            <person name="Barry K."/>
            <person name="Bell C."/>
            <person name="Bharti A.K."/>
            <person name="Crow J.A."/>
            <person name="Grimwood J."/>
            <person name="Kramer R."/>
            <person name="Lindquist E."/>
            <person name="Lucas S."/>
            <person name="Salamov A."/>
            <person name="McFadden G.I."/>
            <person name="Lane C.E."/>
            <person name="Keeling P.J."/>
            <person name="Gray M.W."/>
            <person name="Grigoriev I.V."/>
            <person name="Archibald J.M."/>
        </authorList>
    </citation>
    <scope>NUCLEOTIDE SEQUENCE</scope>
    <source>
        <strain evidence="7 9">CCMP2712</strain>
    </source>
</reference>
<keyword evidence="3 5" id="KW-0547">Nucleotide-binding</keyword>
<dbReference type="OMA" id="DELWMVM"/>
<dbReference type="PaxDb" id="55529-EKX49225"/>
<evidence type="ECO:0000313" key="7">
    <source>
        <dbReference type="EMBL" id="EKX49225.1"/>
    </source>
</evidence>
<dbReference type="RefSeq" id="XP_005836205.1">
    <property type="nucleotide sequence ID" value="XM_005836148.1"/>
</dbReference>
<feature type="binding site" evidence="5">
    <location>
        <position position="70"/>
    </location>
    <ligand>
        <name>GTP</name>
        <dbReference type="ChEBI" id="CHEBI:37565"/>
    </ligand>
</feature>
<dbReference type="KEGG" id="gtt:GUITHDRAFT_175418"/>
<dbReference type="HOGENOM" id="CLU_040729_12_0_1"/>
<feature type="binding site" evidence="5">
    <location>
        <begin position="132"/>
        <end position="135"/>
    </location>
    <ligand>
        <name>GTP</name>
        <dbReference type="ChEBI" id="CHEBI:37565"/>
    </ligand>
</feature>
<keyword evidence="4 5" id="KW-0342">GTP-binding</keyword>
<dbReference type="GeneID" id="17305728"/>
<dbReference type="GO" id="GO:0005525">
    <property type="term" value="F:GTP binding"/>
    <property type="evidence" value="ECO:0007669"/>
    <property type="project" value="UniProtKB-KW"/>
</dbReference>
<dbReference type="InterPro" id="IPR027417">
    <property type="entry name" value="P-loop_NTPase"/>
</dbReference>
<evidence type="ECO:0000313" key="9">
    <source>
        <dbReference type="Proteomes" id="UP000011087"/>
    </source>
</evidence>
<dbReference type="eggNOG" id="KOG0070">
    <property type="taxonomic scope" value="Eukaryota"/>
</dbReference>
<dbReference type="AlphaFoldDB" id="L1JM32"/>
<evidence type="ECO:0000256" key="4">
    <source>
        <dbReference type="ARBA" id="ARBA00023134"/>
    </source>
</evidence>
<dbReference type="PROSITE" id="PS51417">
    <property type="entry name" value="ARF"/>
    <property type="match status" value="1"/>
</dbReference>
<dbReference type="GO" id="GO:0003924">
    <property type="term" value="F:GTPase activity"/>
    <property type="evidence" value="ECO:0007669"/>
    <property type="project" value="InterPro"/>
</dbReference>
<gene>
    <name evidence="7" type="ORF">GUITHDRAFT_175418</name>
</gene>
<dbReference type="Gene3D" id="3.40.50.300">
    <property type="entry name" value="P-loop containing nucleotide triphosphate hydrolases"/>
    <property type="match status" value="1"/>
</dbReference>
<dbReference type="InterPro" id="IPR024156">
    <property type="entry name" value="Small_GTPase_ARF"/>
</dbReference>
<dbReference type="STRING" id="905079.L1JM32"/>
<dbReference type="CDD" id="cd00878">
    <property type="entry name" value="Arf_Arl"/>
    <property type="match status" value="1"/>
</dbReference>
<dbReference type="OrthoDB" id="2011769at2759"/>
<dbReference type="EMBL" id="JH992983">
    <property type="protein sequence ID" value="EKX49225.1"/>
    <property type="molecule type" value="Genomic_DNA"/>
</dbReference>
<dbReference type="SMART" id="SM00178">
    <property type="entry name" value="SAR"/>
    <property type="match status" value="1"/>
</dbReference>
<keyword evidence="6" id="KW-0479">Metal-binding</keyword>
<evidence type="ECO:0000256" key="5">
    <source>
        <dbReference type="PIRSR" id="PIRSR606689-1"/>
    </source>
</evidence>
<name>L1JM32_GUITC</name>
<dbReference type="PANTHER" id="PTHR11711">
    <property type="entry name" value="ADP RIBOSYLATION FACTOR-RELATED"/>
    <property type="match status" value="1"/>
</dbReference>
<protein>
    <submittedName>
        <fullName evidence="7 8">Uncharacterized protein</fullName>
    </submittedName>
</protein>
<dbReference type="GO" id="GO:0046872">
    <property type="term" value="F:metal ion binding"/>
    <property type="evidence" value="ECO:0007669"/>
    <property type="project" value="UniProtKB-KW"/>
</dbReference>
<feature type="binding site" evidence="6">
    <location>
        <position position="31"/>
    </location>
    <ligand>
        <name>Mg(2+)</name>
        <dbReference type="ChEBI" id="CHEBI:18420"/>
    </ligand>
</feature>
<feature type="binding site" evidence="5">
    <location>
        <begin position="24"/>
        <end position="31"/>
    </location>
    <ligand>
        <name>GTP</name>
        <dbReference type="ChEBI" id="CHEBI:37565"/>
    </ligand>
</feature>
<organism evidence="7">
    <name type="scientific">Guillardia theta (strain CCMP2712)</name>
    <name type="common">Cryptophyte</name>
    <dbReference type="NCBI Taxonomy" id="905079"/>
    <lineage>
        <taxon>Eukaryota</taxon>
        <taxon>Cryptophyceae</taxon>
        <taxon>Pyrenomonadales</taxon>
        <taxon>Geminigeraceae</taxon>
        <taxon>Guillardia</taxon>
    </lineage>
</organism>
<sequence length="203" mass="22379">MGGVFTRLLQTVSWKQKIGVLMTGDAESGKTTILYHWVSGTCVTTSHTVGSNMETLERGDITFTFFDVGGEQRSRPVFQKTLCTNLVKYKKKGIVFVIDSCDRQWIKEAKDLLKDLLESDVLQNVPLLVYANKQDRSDAMSVEDITEAFELDSIKGRPLLVQGCCALTGSGIEGGLAWLADPNSSQDFKGLDPKDADQGEQMC</sequence>
<reference evidence="9" key="2">
    <citation type="submission" date="2012-11" db="EMBL/GenBank/DDBJ databases">
        <authorList>
            <person name="Kuo A."/>
            <person name="Curtis B.A."/>
            <person name="Tanifuji G."/>
            <person name="Burki F."/>
            <person name="Gruber A."/>
            <person name="Irimia M."/>
            <person name="Maruyama S."/>
            <person name="Arias M.C."/>
            <person name="Ball S.G."/>
            <person name="Gile G.H."/>
            <person name="Hirakawa Y."/>
            <person name="Hopkins J.F."/>
            <person name="Rensing S.A."/>
            <person name="Schmutz J."/>
            <person name="Symeonidi A."/>
            <person name="Elias M."/>
            <person name="Eveleigh R.J."/>
            <person name="Herman E.K."/>
            <person name="Klute M.J."/>
            <person name="Nakayama T."/>
            <person name="Obornik M."/>
            <person name="Reyes-Prieto A."/>
            <person name="Armbrust E.V."/>
            <person name="Aves S.J."/>
            <person name="Beiko R.G."/>
            <person name="Coutinho P."/>
            <person name="Dacks J.B."/>
            <person name="Durnford D.G."/>
            <person name="Fast N.M."/>
            <person name="Green B.R."/>
            <person name="Grisdale C."/>
            <person name="Hempe F."/>
            <person name="Henrissat B."/>
            <person name="Hoppner M.P."/>
            <person name="Ishida K.-I."/>
            <person name="Kim E."/>
            <person name="Koreny L."/>
            <person name="Kroth P.G."/>
            <person name="Liu Y."/>
            <person name="Malik S.-B."/>
            <person name="Maier U.G."/>
            <person name="McRose D."/>
            <person name="Mock T."/>
            <person name="Neilson J.A."/>
            <person name="Onodera N.T."/>
            <person name="Poole A.M."/>
            <person name="Pritham E.J."/>
            <person name="Richards T.A."/>
            <person name="Rocap G."/>
            <person name="Roy S.W."/>
            <person name="Sarai C."/>
            <person name="Schaack S."/>
            <person name="Shirato S."/>
            <person name="Slamovits C.H."/>
            <person name="Spencer D.F."/>
            <person name="Suzuki S."/>
            <person name="Worden A.Z."/>
            <person name="Zauner S."/>
            <person name="Barry K."/>
            <person name="Bell C."/>
            <person name="Bharti A.K."/>
            <person name="Crow J.A."/>
            <person name="Grimwood J."/>
            <person name="Kramer R."/>
            <person name="Lindquist E."/>
            <person name="Lucas S."/>
            <person name="Salamov A."/>
            <person name="McFadden G.I."/>
            <person name="Lane C.E."/>
            <person name="Keeling P.J."/>
            <person name="Gray M.W."/>
            <person name="Grigoriev I.V."/>
            <person name="Archibald J.M."/>
        </authorList>
    </citation>
    <scope>NUCLEOTIDE SEQUENCE</scope>
    <source>
        <strain evidence="9">CCMP2712</strain>
    </source>
</reference>
<evidence type="ECO:0000256" key="2">
    <source>
        <dbReference type="ARBA" id="ARBA00010290"/>
    </source>
</evidence>
<evidence type="ECO:0000256" key="1">
    <source>
        <dbReference type="ARBA" id="ARBA00004229"/>
    </source>
</evidence>
<comment type="similarity">
    <text evidence="2">Belongs to the small GTPase superfamily. Arf family.</text>
</comment>
<dbReference type="GO" id="GO:0009507">
    <property type="term" value="C:chloroplast"/>
    <property type="evidence" value="ECO:0007669"/>
    <property type="project" value="UniProtKB-SubCell"/>
</dbReference>
<dbReference type="FunFam" id="3.40.50.300:FF:001166">
    <property type="entry name" value="ADP-ribosylation factor D"/>
    <property type="match status" value="1"/>
</dbReference>
<feature type="binding site" evidence="6">
    <location>
        <position position="48"/>
    </location>
    <ligand>
        <name>Mg(2+)</name>
        <dbReference type="ChEBI" id="CHEBI:18420"/>
    </ligand>
</feature>
<reference evidence="8" key="3">
    <citation type="submission" date="2016-03" db="UniProtKB">
        <authorList>
            <consortium name="EnsemblProtists"/>
        </authorList>
    </citation>
    <scope>IDENTIFICATION</scope>
</reference>
<dbReference type="SMART" id="SM00177">
    <property type="entry name" value="ARF"/>
    <property type="match status" value="1"/>
</dbReference>
<proteinExistence type="inferred from homology"/>
<dbReference type="SUPFAM" id="SSF52540">
    <property type="entry name" value="P-loop containing nucleoside triphosphate hydrolases"/>
    <property type="match status" value="1"/>
</dbReference>